<dbReference type="STRING" id="709015.GCA_000472485_00857"/>
<dbReference type="AlphaFoldDB" id="A0A1X9YP98"/>
<name>A0A1X9YP98_9BACT</name>
<evidence type="ECO:0000313" key="2">
    <source>
        <dbReference type="Proteomes" id="UP000266292"/>
    </source>
</evidence>
<dbReference type="EMBL" id="CP021235">
    <property type="protein sequence ID" value="ARS34726.1"/>
    <property type="molecule type" value="Genomic_DNA"/>
</dbReference>
<accession>A0A1X9YP98</accession>
<reference evidence="2" key="1">
    <citation type="submission" date="2017-05" db="EMBL/GenBank/DDBJ databases">
        <authorList>
            <person name="Ray J."/>
            <person name="Price M."/>
            <person name="Deutschbauer A."/>
        </authorList>
    </citation>
    <scope>NUCLEOTIDE SEQUENCE [LARGE SCALE GENOMIC DNA]</scope>
    <source>
        <strain evidence="2">DSM 19842</strain>
    </source>
</reference>
<sequence length="427" mass="49771">MLKSRFKKKLYNHLRFLDLTQKGYKQAHVAMYQCSTLLTEAFGLRALSELKLSVKVLEQALRVATEHEVVSMKVRILEEMKLLYFSLSDYKNYNRCSEQLRACYAVENCEREALLLYESVMLKARSGISERSHLFESLPGAVLRLEQLWQQSGSSLIFYYFNKLSILYLEQTGQYAEIAEEIARAEVLVKEGKVNSSWYSVHYNLFIKIYALLQSRQYSVGLMLAKEYQAHFRRFSTNWFAFMENYLLLTLHNKDYEQAAALLQDVTSEDHMAKLQANSQERWELYRRFYTLVAGQAVKEAGLDAPFISDLAILSRDKSGFNLAILILDVLSVLPQADLEQQAERVRKYRVKYLKGEKAERPRLFLRLLQVALQEQEARAARERGEKLLVQLEASPLPGDAFTEVEIVPYEHLWELVLKLLQQREQK</sequence>
<keyword evidence="2" id="KW-1185">Reference proteome</keyword>
<dbReference type="Proteomes" id="UP000266292">
    <property type="component" value="Chromosome"/>
</dbReference>
<evidence type="ECO:0000313" key="1">
    <source>
        <dbReference type="EMBL" id="ARS34726.1"/>
    </source>
</evidence>
<gene>
    <name evidence="1" type="ORF">CA264_04315</name>
</gene>
<proteinExistence type="predicted"/>
<protein>
    <submittedName>
        <fullName evidence="1">Uncharacterized protein</fullName>
    </submittedName>
</protein>
<dbReference type="KEGG" id="pact:CA264_04315"/>
<organism evidence="1 2">
    <name type="scientific">Pontibacter actiniarum</name>
    <dbReference type="NCBI Taxonomy" id="323450"/>
    <lineage>
        <taxon>Bacteria</taxon>
        <taxon>Pseudomonadati</taxon>
        <taxon>Bacteroidota</taxon>
        <taxon>Cytophagia</taxon>
        <taxon>Cytophagales</taxon>
        <taxon>Hymenobacteraceae</taxon>
        <taxon>Pontibacter</taxon>
    </lineage>
</organism>
<dbReference type="OrthoDB" id="1490648at2"/>